<reference evidence="1" key="1">
    <citation type="submission" date="2020-05" db="EMBL/GenBank/DDBJ databases">
        <authorList>
            <person name="Chiriac C."/>
            <person name="Salcher M."/>
            <person name="Ghai R."/>
            <person name="Kavagutti S V."/>
        </authorList>
    </citation>
    <scope>NUCLEOTIDE SEQUENCE</scope>
</reference>
<dbReference type="GO" id="GO:0000287">
    <property type="term" value="F:magnesium ion binding"/>
    <property type="evidence" value="ECO:0007669"/>
    <property type="project" value="InterPro"/>
</dbReference>
<dbReference type="GO" id="GO:0006281">
    <property type="term" value="P:DNA repair"/>
    <property type="evidence" value="ECO:0007669"/>
    <property type="project" value="InterPro"/>
</dbReference>
<dbReference type="InterPro" id="IPR036614">
    <property type="entry name" value="RusA-like_sf"/>
</dbReference>
<accession>A0A6J5SYF2</accession>
<gene>
    <name evidence="1" type="ORF">UFOVP1625_30</name>
</gene>
<evidence type="ECO:0000313" key="1">
    <source>
        <dbReference type="EMBL" id="CAB4220445.1"/>
    </source>
</evidence>
<protein>
    <submittedName>
        <fullName evidence="1">Uncharacterized protein</fullName>
    </submittedName>
</protein>
<dbReference type="EMBL" id="LR797490">
    <property type="protein sequence ID" value="CAB4220445.1"/>
    <property type="molecule type" value="Genomic_DNA"/>
</dbReference>
<sequence length="181" mass="20335">MISTTAKRASPKGIAYWVYQSNVIVSTRHSGNRLSSVRIEFQGEIARIPSLKNSKIPGKNFINPDTLHRLKAMDALFWRAYSSEKRLTFGSDQVVGLLVCSKRATRFDLDNCAASVKDWLEPATKRARGWGVGLIDDDSQLTIFPVHAHQVGKNPSASTLILMRWEDVGDSFRCWATDTFF</sequence>
<name>A0A6J5SYF2_9CAUD</name>
<proteinExistence type="predicted"/>
<dbReference type="SUPFAM" id="SSF103084">
    <property type="entry name" value="Holliday junction resolvase RusA"/>
    <property type="match status" value="1"/>
</dbReference>
<organism evidence="1">
    <name type="scientific">uncultured Caudovirales phage</name>
    <dbReference type="NCBI Taxonomy" id="2100421"/>
    <lineage>
        <taxon>Viruses</taxon>
        <taxon>Duplodnaviria</taxon>
        <taxon>Heunggongvirae</taxon>
        <taxon>Uroviricota</taxon>
        <taxon>Caudoviricetes</taxon>
        <taxon>Peduoviridae</taxon>
        <taxon>Maltschvirus</taxon>
        <taxon>Maltschvirus maltsch</taxon>
    </lineage>
</organism>
<dbReference type="GO" id="GO:0006310">
    <property type="term" value="P:DNA recombination"/>
    <property type="evidence" value="ECO:0007669"/>
    <property type="project" value="InterPro"/>
</dbReference>